<dbReference type="Gene3D" id="3.40.50.1820">
    <property type="entry name" value="alpha/beta hydrolase"/>
    <property type="match status" value="1"/>
</dbReference>
<gene>
    <name evidence="4" type="ORF">KE626_07845</name>
</gene>
<dbReference type="EMBL" id="JAGTXB010000003">
    <property type="protein sequence ID" value="MBS0027217.1"/>
    <property type="molecule type" value="Genomic_DNA"/>
</dbReference>
<comment type="caution">
    <text evidence="4">The sequence shown here is derived from an EMBL/GenBank/DDBJ whole genome shotgun (WGS) entry which is preliminary data.</text>
</comment>
<keyword evidence="5" id="KW-1185">Reference proteome</keyword>
<evidence type="ECO:0000256" key="2">
    <source>
        <dbReference type="SAM" id="SignalP"/>
    </source>
</evidence>
<dbReference type="PANTHER" id="PTHR42776">
    <property type="entry name" value="SERINE PEPTIDASE S9 FAMILY MEMBER"/>
    <property type="match status" value="1"/>
</dbReference>
<dbReference type="SUPFAM" id="SSF82171">
    <property type="entry name" value="DPP6 N-terminal domain-like"/>
    <property type="match status" value="1"/>
</dbReference>
<reference evidence="4 5" key="1">
    <citation type="submission" date="2021-04" db="EMBL/GenBank/DDBJ databases">
        <title>Chitinophaga sp. nov., isolated from the rhizosphere soil.</title>
        <authorList>
            <person name="He S."/>
        </authorList>
    </citation>
    <scope>NUCLEOTIDE SEQUENCE [LARGE SCALE GENOMIC DNA]</scope>
    <source>
        <strain evidence="4 5">2R12</strain>
    </source>
</reference>
<keyword evidence="2" id="KW-0732">Signal</keyword>
<organism evidence="4 5">
    <name type="scientific">Chitinophaga hostae</name>
    <dbReference type="NCBI Taxonomy" id="2831022"/>
    <lineage>
        <taxon>Bacteria</taxon>
        <taxon>Pseudomonadati</taxon>
        <taxon>Bacteroidota</taxon>
        <taxon>Chitinophagia</taxon>
        <taxon>Chitinophagales</taxon>
        <taxon>Chitinophagaceae</taxon>
        <taxon>Chitinophaga</taxon>
    </lineage>
</organism>
<proteinExistence type="predicted"/>
<dbReference type="Proteomes" id="UP000676386">
    <property type="component" value="Unassembled WGS sequence"/>
</dbReference>
<dbReference type="SUPFAM" id="SSF53474">
    <property type="entry name" value="alpha/beta-Hydrolases"/>
    <property type="match status" value="1"/>
</dbReference>
<dbReference type="Gene3D" id="2.130.10.10">
    <property type="entry name" value="YVTN repeat-like/Quinoprotein amine dehydrogenase"/>
    <property type="match status" value="1"/>
</dbReference>
<dbReference type="Pfam" id="PF00326">
    <property type="entry name" value="Peptidase_S9"/>
    <property type="match status" value="1"/>
</dbReference>
<dbReference type="PANTHER" id="PTHR42776:SF27">
    <property type="entry name" value="DIPEPTIDYL PEPTIDASE FAMILY MEMBER 6"/>
    <property type="match status" value="1"/>
</dbReference>
<feature type="signal peptide" evidence="2">
    <location>
        <begin position="1"/>
        <end position="19"/>
    </location>
</feature>
<sequence>MRKLICIYLLLLISSNISAQGTKDTLESWMSKFYRLANPVLSEDGKWVAVRKRYDIRQDTLLVVDTRKPNIIATTIVLDGSVSFLKNDEVLVYGNRQAEFVDLRSGRILHYDNVVTAYPLSELGKYGILTKDSTLSIYKKDGTLHQQIKKVQGLPVSGDHKKLYVVRENDHTYEIMVASEEGVRRLTSVSHAITNLELLPSGKQLAISGYENGTRKIQLTLVDTGNGKTTTLSKTAASTEDFFKVTEIQEGKSYWIGLYSVEKPENGMVNIWYGNDDNLAAKKSGTRTGRYWFWKSGSDEFREFPNDKYPAMASLNSERYFLAYHLTKGHNFLTLEPQFIDTSVYDVEQNTYRPLGAFKGILYGSPELICSKSGRFVVGSDDGKKWIVLDLENQSKYSIDKAGFQNPVFSSDSQYIFFESEDGVWKLDIRTQILVPTKAVQGKSVKIVNANDYGLLPFSYINTRSLPPNKPILLEVKDRVKNLTSFSLLSGNTVKEIIPFTENRVGNIEYDPNLETFCTLEENYNRSPELNLIKRNGQRQLLLKGSTFDQNVSLLRQEVIRYTSVEGLPLKGVLYYPVNYSPNRKYPMVVHIYQIQSDKSNEYFTPSYNNRDGLDIRTLVERGYFVLLPDTVVGDAGPGLSALDCVNKALDKVSNNRNIDVQKVGLIGHSFGGYETNFIATHSDRFAAYISGAGISDIIRSYFSYNYHYPGPHYWQYENGQVNMNASFLEDKSRYFRNNPIYSAEKVSAPILLWTGKRDENVPWDQTTEFYIGLKRNEKPVIALFYKNGGHALGFNSTEKKDLYQKVLEWWDYFLKNWTNVPWINKQMKQGAL</sequence>
<dbReference type="InterPro" id="IPR029058">
    <property type="entry name" value="AB_hydrolase_fold"/>
</dbReference>
<evidence type="ECO:0000259" key="3">
    <source>
        <dbReference type="Pfam" id="PF00326"/>
    </source>
</evidence>
<evidence type="ECO:0000313" key="4">
    <source>
        <dbReference type="EMBL" id="MBS0027217.1"/>
    </source>
</evidence>
<feature type="chain" id="PRO_5045443701" evidence="2">
    <location>
        <begin position="20"/>
        <end position="833"/>
    </location>
</feature>
<name>A0ABS5IW78_9BACT</name>
<accession>A0ABS5IW78</accession>
<dbReference type="InterPro" id="IPR001375">
    <property type="entry name" value="Peptidase_S9_cat"/>
</dbReference>
<evidence type="ECO:0000256" key="1">
    <source>
        <dbReference type="ARBA" id="ARBA00022801"/>
    </source>
</evidence>
<protein>
    <submittedName>
        <fullName evidence="4">S9 family peptidase</fullName>
    </submittedName>
</protein>
<keyword evidence="1" id="KW-0378">Hydrolase</keyword>
<feature type="domain" description="Peptidase S9 prolyl oligopeptidase catalytic" evidence="3">
    <location>
        <begin position="648"/>
        <end position="816"/>
    </location>
</feature>
<dbReference type="RefSeq" id="WP_211972322.1">
    <property type="nucleotide sequence ID" value="NZ_JAGTXB010000003.1"/>
</dbReference>
<dbReference type="InterPro" id="IPR015943">
    <property type="entry name" value="WD40/YVTN_repeat-like_dom_sf"/>
</dbReference>
<evidence type="ECO:0000313" key="5">
    <source>
        <dbReference type="Proteomes" id="UP000676386"/>
    </source>
</evidence>